<evidence type="ECO:0000313" key="2">
    <source>
        <dbReference type="Proteomes" id="UP001396334"/>
    </source>
</evidence>
<protein>
    <submittedName>
        <fullName evidence="1">Uncharacterized protein</fullName>
    </submittedName>
</protein>
<keyword evidence="2" id="KW-1185">Reference proteome</keyword>
<accession>A0ABR2QQH6</accession>
<dbReference type="Proteomes" id="UP001396334">
    <property type="component" value="Unassembled WGS sequence"/>
</dbReference>
<proteinExistence type="predicted"/>
<reference evidence="1 2" key="1">
    <citation type="journal article" date="2024" name="G3 (Bethesda)">
        <title>Genome assembly of Hibiscus sabdariffa L. provides insights into metabolisms of medicinal natural products.</title>
        <authorList>
            <person name="Kim T."/>
        </authorList>
    </citation>
    <scope>NUCLEOTIDE SEQUENCE [LARGE SCALE GENOMIC DNA]</scope>
    <source>
        <strain evidence="1">TK-2024</strain>
        <tissue evidence="1">Old leaves</tissue>
    </source>
</reference>
<evidence type="ECO:0000313" key="1">
    <source>
        <dbReference type="EMBL" id="KAK9002869.1"/>
    </source>
</evidence>
<dbReference type="PANTHER" id="PTHR33595">
    <property type="entry name" value="VON WILLEBRAND FACTOR A DOMAIN PROTEIN"/>
    <property type="match status" value="1"/>
</dbReference>
<dbReference type="EMBL" id="JBBPBN010000034">
    <property type="protein sequence ID" value="KAK9002869.1"/>
    <property type="molecule type" value="Genomic_DNA"/>
</dbReference>
<sequence length="124" mass="13520">MAEGVSDWRMTGSTVIAPQPIRLVGSSISVGCIIENPNLTSPMQVPKKPEEIEEEVESEALPVVVSDLNNKVTSSAYNEMIGQQEWPYLDSMVTDAGRVGGKRICRAGLFIVKCDMSHDPKILT</sequence>
<organism evidence="1 2">
    <name type="scientific">Hibiscus sabdariffa</name>
    <name type="common">roselle</name>
    <dbReference type="NCBI Taxonomy" id="183260"/>
    <lineage>
        <taxon>Eukaryota</taxon>
        <taxon>Viridiplantae</taxon>
        <taxon>Streptophyta</taxon>
        <taxon>Embryophyta</taxon>
        <taxon>Tracheophyta</taxon>
        <taxon>Spermatophyta</taxon>
        <taxon>Magnoliopsida</taxon>
        <taxon>eudicotyledons</taxon>
        <taxon>Gunneridae</taxon>
        <taxon>Pentapetalae</taxon>
        <taxon>rosids</taxon>
        <taxon>malvids</taxon>
        <taxon>Malvales</taxon>
        <taxon>Malvaceae</taxon>
        <taxon>Malvoideae</taxon>
        <taxon>Hibiscus</taxon>
    </lineage>
</organism>
<comment type="caution">
    <text evidence="1">The sequence shown here is derived from an EMBL/GenBank/DDBJ whole genome shotgun (WGS) entry which is preliminary data.</text>
</comment>
<gene>
    <name evidence="1" type="ORF">V6N11_060445</name>
</gene>
<name>A0ABR2QQH6_9ROSI</name>
<dbReference type="PANTHER" id="PTHR33595:SF3">
    <property type="entry name" value="PAS DOMAIN-CONTAINING PROTEIN"/>
    <property type="match status" value="1"/>
</dbReference>